<evidence type="ECO:0000313" key="3">
    <source>
        <dbReference type="Proteomes" id="UP001200247"/>
    </source>
</evidence>
<dbReference type="InterPro" id="IPR006429">
    <property type="entry name" value="Phage_lambda_portal"/>
</dbReference>
<evidence type="ECO:0000313" key="2">
    <source>
        <dbReference type="EMBL" id="MCG9026722.1"/>
    </source>
</evidence>
<sequence>MFPDLVRRGFLLPTRLKNSYEGAGAGGRASGWKASNSGPVGLTTGSLATLRSRSRKGVRDDPYAFSAIDRLVSNTIGTGISPKPLISDQAQREEMQQLWDDWCSEADADGALDFYGLQALACRAVYESGECFVRIRPRRLADGLPVPMQIQVLEPEFVPETRNGTASNGNRIRQGIEFNAIGQRVAYWMHKSHPGERAGAGDFGGLVRVPAEAVLHVYEPTRPGQLRGVPLLAPVLLRLKTLDDFDDAVLYRQEVANLFAGFIKRPDQNASAGAPSWADQSPAGFAPAVGLEPGTMQELMPGEEVEFSSPPDAGNNYPDFMRQQLMAIAAGVGLPYETLTGDLRDVNDRVIRVILNEFRRRIEQRQEAVFIHQLCRPVRNAWLDAAVLSGALALPGYAANPRPWRRTRWVPQGWAYIHPVQDVQADRLAIRAGLTTRSDVAMRRGTDAETIDRVNAEDNARATALGLSYDSDTRVSDDGKSTPKDNQ</sequence>
<dbReference type="NCBIfam" id="TIGR01539">
    <property type="entry name" value="portal_lambda"/>
    <property type="match status" value="1"/>
</dbReference>
<accession>A0ABD4STG5</accession>
<proteinExistence type="predicted"/>
<feature type="compositionally biased region" description="Basic and acidic residues" evidence="1">
    <location>
        <begin position="471"/>
        <end position="487"/>
    </location>
</feature>
<name>A0ABD4STG5_9NEIS</name>
<dbReference type="EMBL" id="JAJAXM010000025">
    <property type="protein sequence ID" value="MCG9026722.1"/>
    <property type="molecule type" value="Genomic_DNA"/>
</dbReference>
<evidence type="ECO:0000256" key="1">
    <source>
        <dbReference type="SAM" id="MobiDB-lite"/>
    </source>
</evidence>
<feature type="region of interest" description="Disordered" evidence="1">
    <location>
        <begin position="467"/>
        <end position="487"/>
    </location>
</feature>
<reference evidence="2 3" key="1">
    <citation type="submission" date="2021-10" db="EMBL/GenBank/DDBJ databases">
        <title>Whole-genome sequencing analysis of Laribacter hongkongensis: virulence gene profiles, carbohydrate-active enzyme prediction, and antimicrobial resistance characterization.</title>
        <authorList>
            <person name="Yuan P."/>
            <person name="Zhan Y."/>
            <person name="Chen D."/>
        </authorList>
    </citation>
    <scope>NUCLEOTIDE SEQUENCE [LARGE SCALE GENOMIC DNA]</scope>
    <source>
        <strain evidence="2 3">W67</strain>
    </source>
</reference>
<protein>
    <submittedName>
        <fullName evidence="2">Phage portal protein</fullName>
    </submittedName>
</protein>
<dbReference type="RefSeq" id="WP_239894303.1">
    <property type="nucleotide sequence ID" value="NZ_JAJAXM010000025.1"/>
</dbReference>
<dbReference type="Proteomes" id="UP001200247">
    <property type="component" value="Unassembled WGS sequence"/>
</dbReference>
<dbReference type="AlphaFoldDB" id="A0ABD4STG5"/>
<comment type="caution">
    <text evidence="2">The sequence shown here is derived from an EMBL/GenBank/DDBJ whole genome shotgun (WGS) entry which is preliminary data.</text>
</comment>
<gene>
    <name evidence="2" type="ORF">LH440_12580</name>
</gene>
<organism evidence="2 3">
    <name type="scientific">Laribacter hongkongensis</name>
    <dbReference type="NCBI Taxonomy" id="168471"/>
    <lineage>
        <taxon>Bacteria</taxon>
        <taxon>Pseudomonadati</taxon>
        <taxon>Pseudomonadota</taxon>
        <taxon>Betaproteobacteria</taxon>
        <taxon>Neisseriales</taxon>
        <taxon>Aquaspirillaceae</taxon>
        <taxon>Laribacter</taxon>
    </lineage>
</organism>
<dbReference type="Pfam" id="PF05136">
    <property type="entry name" value="Phage_portal_2"/>
    <property type="match status" value="1"/>
</dbReference>